<dbReference type="AlphaFoldDB" id="A0A2G2WKN8"/>
<gene>
    <name evidence="2" type="ORF">CQW23_14878</name>
</gene>
<evidence type="ECO:0000313" key="2">
    <source>
        <dbReference type="EMBL" id="PHT45720.1"/>
    </source>
</evidence>
<name>A0A2G2WKN8_CAPBA</name>
<feature type="region of interest" description="Disordered" evidence="1">
    <location>
        <begin position="179"/>
        <end position="202"/>
    </location>
</feature>
<protein>
    <submittedName>
        <fullName evidence="2">Phospholipid-transporting ATPase 4</fullName>
    </submittedName>
</protein>
<dbReference type="PANTHER" id="PTHR24092:SF150">
    <property type="entry name" value="PHOSPHOLIPID-TRANSPORTING ATPASE"/>
    <property type="match status" value="1"/>
</dbReference>
<keyword evidence="3" id="KW-1185">Reference proteome</keyword>
<dbReference type="GO" id="GO:0140326">
    <property type="term" value="F:ATPase-coupled intramembrane lipid transporter activity"/>
    <property type="evidence" value="ECO:0007669"/>
    <property type="project" value="TreeGrafter"/>
</dbReference>
<reference evidence="3" key="2">
    <citation type="journal article" date="2017" name="J. Anim. Genet.">
        <title>Multiple reference genome sequences of hot pepper reveal the massive evolution of plant disease resistance genes by retroduplication.</title>
        <authorList>
            <person name="Kim S."/>
            <person name="Park J."/>
            <person name="Yeom S.-I."/>
            <person name="Kim Y.-M."/>
            <person name="Seo E."/>
            <person name="Kim K.-T."/>
            <person name="Kim M.-S."/>
            <person name="Lee J.M."/>
            <person name="Cheong K."/>
            <person name="Shin H.-S."/>
            <person name="Kim S.-B."/>
            <person name="Han K."/>
            <person name="Lee J."/>
            <person name="Park M."/>
            <person name="Lee H.-A."/>
            <person name="Lee H.-Y."/>
            <person name="Lee Y."/>
            <person name="Oh S."/>
            <person name="Lee J.H."/>
            <person name="Choi E."/>
            <person name="Choi E."/>
            <person name="Lee S.E."/>
            <person name="Jeon J."/>
            <person name="Kim H."/>
            <person name="Choi G."/>
            <person name="Song H."/>
            <person name="Lee J."/>
            <person name="Lee S.-C."/>
            <person name="Kwon J.-K."/>
            <person name="Lee H.-Y."/>
            <person name="Koo N."/>
            <person name="Hong Y."/>
            <person name="Kim R.W."/>
            <person name="Kang W.-H."/>
            <person name="Huh J.H."/>
            <person name="Kang B.-C."/>
            <person name="Yang T.-J."/>
            <person name="Lee Y.-H."/>
            <person name="Bennetzen J.L."/>
            <person name="Choi D."/>
        </authorList>
    </citation>
    <scope>NUCLEOTIDE SEQUENCE [LARGE SCALE GENOMIC DNA]</scope>
    <source>
        <strain evidence="3">cv. PBC81</strain>
    </source>
</reference>
<dbReference type="PANTHER" id="PTHR24092">
    <property type="entry name" value="PROBABLE PHOSPHOLIPID-TRANSPORTING ATPASE"/>
    <property type="match status" value="1"/>
</dbReference>
<reference evidence="2 3" key="1">
    <citation type="journal article" date="2017" name="Genome Biol.">
        <title>New reference genome sequences of hot pepper reveal the massive evolution of plant disease-resistance genes by retroduplication.</title>
        <authorList>
            <person name="Kim S."/>
            <person name="Park J."/>
            <person name="Yeom S.I."/>
            <person name="Kim Y.M."/>
            <person name="Seo E."/>
            <person name="Kim K.T."/>
            <person name="Kim M.S."/>
            <person name="Lee J.M."/>
            <person name="Cheong K."/>
            <person name="Shin H.S."/>
            <person name="Kim S.B."/>
            <person name="Han K."/>
            <person name="Lee J."/>
            <person name="Park M."/>
            <person name="Lee H.A."/>
            <person name="Lee H.Y."/>
            <person name="Lee Y."/>
            <person name="Oh S."/>
            <person name="Lee J.H."/>
            <person name="Choi E."/>
            <person name="Choi E."/>
            <person name="Lee S.E."/>
            <person name="Jeon J."/>
            <person name="Kim H."/>
            <person name="Choi G."/>
            <person name="Song H."/>
            <person name="Lee J."/>
            <person name="Lee S.C."/>
            <person name="Kwon J.K."/>
            <person name="Lee H.Y."/>
            <person name="Koo N."/>
            <person name="Hong Y."/>
            <person name="Kim R.W."/>
            <person name="Kang W.H."/>
            <person name="Huh J.H."/>
            <person name="Kang B.C."/>
            <person name="Yang T.J."/>
            <person name="Lee Y.H."/>
            <person name="Bennetzen J.L."/>
            <person name="Choi D."/>
        </authorList>
    </citation>
    <scope>NUCLEOTIDE SEQUENCE [LARGE SCALE GENOMIC DNA]</scope>
    <source>
        <strain evidence="3">cv. PBC81</strain>
    </source>
</reference>
<organism evidence="2 3">
    <name type="scientific">Capsicum baccatum</name>
    <name type="common">Peruvian pepper</name>
    <dbReference type="NCBI Taxonomy" id="33114"/>
    <lineage>
        <taxon>Eukaryota</taxon>
        <taxon>Viridiplantae</taxon>
        <taxon>Streptophyta</taxon>
        <taxon>Embryophyta</taxon>
        <taxon>Tracheophyta</taxon>
        <taxon>Spermatophyta</taxon>
        <taxon>Magnoliopsida</taxon>
        <taxon>eudicotyledons</taxon>
        <taxon>Gunneridae</taxon>
        <taxon>Pentapetalae</taxon>
        <taxon>asterids</taxon>
        <taxon>lamiids</taxon>
        <taxon>Solanales</taxon>
        <taxon>Solanaceae</taxon>
        <taxon>Solanoideae</taxon>
        <taxon>Capsiceae</taxon>
        <taxon>Capsicum</taxon>
    </lineage>
</organism>
<dbReference type="OrthoDB" id="377733at2759"/>
<proteinExistence type="predicted"/>
<dbReference type="GO" id="GO:0005886">
    <property type="term" value="C:plasma membrane"/>
    <property type="evidence" value="ECO:0007669"/>
    <property type="project" value="TreeGrafter"/>
</dbReference>
<dbReference type="Proteomes" id="UP000224567">
    <property type="component" value="Unassembled WGS sequence"/>
</dbReference>
<sequence>MSLLLVSEVPKRTQLQGAPIWTVCEIDYGKGGIVRFTAVGGAFGLRPWMNIRVGRIVKVEKDQFFPADSLPLSSSYQYGICYVETMNLDREKLEVVKVVQALFINQDINMYDEETGAPAQERTSNLNEELGQVDTILSDKTVTLTCNQMDILKCSIAGSAYTTRASDVELAAAKQMSEDLGGQDRNISHRRSSEIEQQRAITSNHEARPAIQRVPPVYKLAQAGLTIWVLTGDKMETAINIGYACSLLRQGMRKISITTMNADSLERSSELGKPSEMKALLSEKAVLKVGYEKLHESLRTKFYGAELRLNGRALVQDNIWELDGSPLARLTLR</sequence>
<comment type="caution">
    <text evidence="2">The sequence shown here is derived from an EMBL/GenBank/DDBJ whole genome shotgun (WGS) entry which is preliminary data.</text>
</comment>
<dbReference type="InterPro" id="IPR023214">
    <property type="entry name" value="HAD_sf"/>
</dbReference>
<dbReference type="InterPro" id="IPR036412">
    <property type="entry name" value="HAD-like_sf"/>
</dbReference>
<dbReference type="SUPFAM" id="SSF81653">
    <property type="entry name" value="Calcium ATPase, transduction domain A"/>
    <property type="match status" value="1"/>
</dbReference>
<evidence type="ECO:0000313" key="3">
    <source>
        <dbReference type="Proteomes" id="UP000224567"/>
    </source>
</evidence>
<dbReference type="STRING" id="33114.A0A2G2WKN8"/>
<dbReference type="SUPFAM" id="SSF56784">
    <property type="entry name" value="HAD-like"/>
    <property type="match status" value="1"/>
</dbReference>
<dbReference type="InterPro" id="IPR008250">
    <property type="entry name" value="ATPase_P-typ_transduc_dom_A_sf"/>
</dbReference>
<dbReference type="Gene3D" id="3.40.50.1000">
    <property type="entry name" value="HAD superfamily/HAD-like"/>
    <property type="match status" value="1"/>
</dbReference>
<evidence type="ECO:0000256" key="1">
    <source>
        <dbReference type="SAM" id="MobiDB-lite"/>
    </source>
</evidence>
<dbReference type="EMBL" id="MLFT02000006">
    <property type="protein sequence ID" value="PHT45720.1"/>
    <property type="molecule type" value="Genomic_DNA"/>
</dbReference>
<dbReference type="GO" id="GO:0045332">
    <property type="term" value="P:phospholipid translocation"/>
    <property type="evidence" value="ECO:0007669"/>
    <property type="project" value="TreeGrafter"/>
</dbReference>
<accession>A0A2G2WKN8</accession>